<evidence type="ECO:0000259" key="2">
    <source>
        <dbReference type="Pfam" id="PF13568"/>
    </source>
</evidence>
<comment type="caution">
    <text evidence="3">The sequence shown here is derived from an EMBL/GenBank/DDBJ whole genome shotgun (WGS) entry which is preliminary data.</text>
</comment>
<accession>A0A8J6PE44</accession>
<proteinExistence type="predicted"/>
<keyword evidence="4" id="KW-1185">Reference proteome</keyword>
<evidence type="ECO:0000313" key="4">
    <source>
        <dbReference type="Proteomes" id="UP000652681"/>
    </source>
</evidence>
<sequence length="208" mass="23838">MKRLNILMCAVLSSTLLFAQEHDEKTHEIGLFVSPGTYFLTGPALLGPIKYNYSISFGAFYQQPLSNHFMWRLGATGTYEISGSDILINGNPGKSTFTTFILEIPLQFQYIVNPQNNLQFYTGLGIGIRREFYTRNKISQDENTSMAEYRNNQLRLEYMPAFFVGLNYRTSDYFSIYLQPEYRIAGISSFSNAIRHGINVQLGLIYRL</sequence>
<evidence type="ECO:0000313" key="3">
    <source>
        <dbReference type="EMBL" id="MBC9812080.1"/>
    </source>
</evidence>
<dbReference type="Gene3D" id="2.40.160.20">
    <property type="match status" value="1"/>
</dbReference>
<dbReference type="EMBL" id="JACVEL010000003">
    <property type="protein sequence ID" value="MBC9812080.1"/>
    <property type="molecule type" value="Genomic_DNA"/>
</dbReference>
<dbReference type="Pfam" id="PF13568">
    <property type="entry name" value="OMP_b-brl_2"/>
    <property type="match status" value="1"/>
</dbReference>
<dbReference type="AlphaFoldDB" id="A0A8J6PE44"/>
<dbReference type="RefSeq" id="WP_216713785.1">
    <property type="nucleotide sequence ID" value="NZ_JACVEL010000003.1"/>
</dbReference>
<feature type="signal peptide" evidence="1">
    <location>
        <begin position="1"/>
        <end position="19"/>
    </location>
</feature>
<gene>
    <name evidence="3" type="ORF">H9Y05_06260</name>
</gene>
<protein>
    <recommendedName>
        <fullName evidence="2">Outer membrane protein beta-barrel domain-containing protein</fullName>
    </recommendedName>
</protein>
<organism evidence="3 4">
    <name type="scientific">Taishania pollutisoli</name>
    <dbReference type="NCBI Taxonomy" id="2766479"/>
    <lineage>
        <taxon>Bacteria</taxon>
        <taxon>Pseudomonadati</taxon>
        <taxon>Bacteroidota</taxon>
        <taxon>Flavobacteriia</taxon>
        <taxon>Flavobacteriales</taxon>
        <taxon>Crocinitomicaceae</taxon>
        <taxon>Taishania</taxon>
    </lineage>
</organism>
<dbReference type="InterPro" id="IPR011250">
    <property type="entry name" value="OMP/PagP_B-barrel"/>
</dbReference>
<reference evidence="3" key="1">
    <citation type="submission" date="2020-09" db="EMBL/GenBank/DDBJ databases">
        <title>Taishania pollutisoli gen. nov., sp. nov., Isolated from Tetrabromobisphenol A-Contaminated Soil.</title>
        <authorList>
            <person name="Chen Q."/>
        </authorList>
    </citation>
    <scope>NUCLEOTIDE SEQUENCE</scope>
    <source>
        <strain evidence="3">CZZ-1</strain>
    </source>
</reference>
<name>A0A8J6PE44_9FLAO</name>
<keyword evidence="1" id="KW-0732">Signal</keyword>
<dbReference type="InterPro" id="IPR025665">
    <property type="entry name" value="Beta-barrel_OMP_2"/>
</dbReference>
<dbReference type="SUPFAM" id="SSF56925">
    <property type="entry name" value="OMPA-like"/>
    <property type="match status" value="1"/>
</dbReference>
<feature type="domain" description="Outer membrane protein beta-barrel" evidence="2">
    <location>
        <begin position="18"/>
        <end position="169"/>
    </location>
</feature>
<evidence type="ECO:0000256" key="1">
    <source>
        <dbReference type="SAM" id="SignalP"/>
    </source>
</evidence>
<feature type="chain" id="PRO_5035236639" description="Outer membrane protein beta-barrel domain-containing protein" evidence="1">
    <location>
        <begin position="20"/>
        <end position="208"/>
    </location>
</feature>
<dbReference type="Proteomes" id="UP000652681">
    <property type="component" value="Unassembled WGS sequence"/>
</dbReference>